<dbReference type="Pfam" id="PF12511">
    <property type="entry name" value="DUF3716"/>
    <property type="match status" value="1"/>
</dbReference>
<keyword evidence="3" id="KW-1185">Reference proteome</keyword>
<dbReference type="AlphaFoldDB" id="A0A8K0T9L4"/>
<proteinExistence type="predicted"/>
<accession>A0A8K0T9L4</accession>
<evidence type="ECO:0000313" key="3">
    <source>
        <dbReference type="Proteomes" id="UP000813385"/>
    </source>
</evidence>
<reference evidence="2" key="1">
    <citation type="journal article" date="2021" name="Nat. Commun.">
        <title>Genetic determinants of endophytism in the Arabidopsis root mycobiome.</title>
        <authorList>
            <person name="Mesny F."/>
            <person name="Miyauchi S."/>
            <person name="Thiergart T."/>
            <person name="Pickel B."/>
            <person name="Atanasova L."/>
            <person name="Karlsson M."/>
            <person name="Huettel B."/>
            <person name="Barry K.W."/>
            <person name="Haridas S."/>
            <person name="Chen C."/>
            <person name="Bauer D."/>
            <person name="Andreopoulos W."/>
            <person name="Pangilinan J."/>
            <person name="LaButti K."/>
            <person name="Riley R."/>
            <person name="Lipzen A."/>
            <person name="Clum A."/>
            <person name="Drula E."/>
            <person name="Henrissat B."/>
            <person name="Kohler A."/>
            <person name="Grigoriev I.V."/>
            <person name="Martin F.M."/>
            <person name="Hacquard S."/>
        </authorList>
    </citation>
    <scope>NUCLEOTIDE SEQUENCE</scope>
    <source>
        <strain evidence="2">MPI-CAGE-AT-0016</strain>
    </source>
</reference>
<comment type="caution">
    <text evidence="2">The sequence shown here is derived from an EMBL/GenBank/DDBJ whole genome shotgun (WGS) entry which is preliminary data.</text>
</comment>
<feature type="compositionally biased region" description="Basic and acidic residues" evidence="1">
    <location>
        <begin position="42"/>
        <end position="65"/>
    </location>
</feature>
<dbReference type="InterPro" id="IPR022190">
    <property type="entry name" value="DUF3716"/>
</dbReference>
<feature type="region of interest" description="Disordered" evidence="1">
    <location>
        <begin position="416"/>
        <end position="446"/>
    </location>
</feature>
<gene>
    <name evidence="2" type="ORF">B0T11DRAFT_302130</name>
</gene>
<feature type="compositionally biased region" description="Basic and acidic residues" evidence="1">
    <location>
        <begin position="73"/>
        <end position="90"/>
    </location>
</feature>
<dbReference type="OrthoDB" id="4174112at2759"/>
<feature type="region of interest" description="Disordered" evidence="1">
    <location>
        <begin position="153"/>
        <end position="191"/>
    </location>
</feature>
<sequence length="446" mass="46268">MAGRGVLSAAAAGRQQRGGRPNKVTKPGSRGGRGRQGSISVEHLEAHLKSDQDDEAARQSSVERADDGDEEDQQPHDPEMDAAADHDQRGGFDYAAPPSASSAAHSLLANGPSHHHQQQQTADADIHPALQGLVQAQAQAQQAFAMEAPMHAGGEQHHAPLPPAQQQQGGSGSSGGGGGPHHRTAADLSRDSGYPELVIDSALSKRLADAPGLRQAVQRRADQGLNLKRRSNVEALLAHVSGREAHSPCKSCHKGYGPWNGCIVVSGLMCGSCSNCWFNASGSRCSFHETNLPQQHQHVPAVAPGNPVPAGFIAPATLAGAALQPLQQAGLPVLGAAPPSAAAAAAASTPVPVLPQIQPALGANISDHWARDVFERALSDLRSGDPNVRFQARIKAKARSLALAVSEYNDWLAMQDSASEHAGQGGGPGGNIDQGMSRDAPGEEEP</sequence>
<organism evidence="2 3">
    <name type="scientific">Plectosphaerella cucumerina</name>
    <dbReference type="NCBI Taxonomy" id="40658"/>
    <lineage>
        <taxon>Eukaryota</taxon>
        <taxon>Fungi</taxon>
        <taxon>Dikarya</taxon>
        <taxon>Ascomycota</taxon>
        <taxon>Pezizomycotina</taxon>
        <taxon>Sordariomycetes</taxon>
        <taxon>Hypocreomycetidae</taxon>
        <taxon>Glomerellales</taxon>
        <taxon>Plectosphaerellaceae</taxon>
        <taxon>Plectosphaerella</taxon>
    </lineage>
</organism>
<feature type="region of interest" description="Disordered" evidence="1">
    <location>
        <begin position="1"/>
        <end position="122"/>
    </location>
</feature>
<feature type="compositionally biased region" description="Gly residues" evidence="1">
    <location>
        <begin position="169"/>
        <end position="179"/>
    </location>
</feature>
<dbReference type="EMBL" id="JAGPXD010000006">
    <property type="protein sequence ID" value="KAH7349965.1"/>
    <property type="molecule type" value="Genomic_DNA"/>
</dbReference>
<feature type="compositionally biased region" description="Low complexity" evidence="1">
    <location>
        <begin position="95"/>
        <end position="109"/>
    </location>
</feature>
<name>A0A8K0T9L4_9PEZI</name>
<feature type="compositionally biased region" description="Low complexity" evidence="1">
    <location>
        <begin position="9"/>
        <end position="19"/>
    </location>
</feature>
<evidence type="ECO:0000256" key="1">
    <source>
        <dbReference type="SAM" id="MobiDB-lite"/>
    </source>
</evidence>
<protein>
    <submittedName>
        <fullName evidence="2">Uncharacterized protein</fullName>
    </submittedName>
</protein>
<feature type="compositionally biased region" description="Gly residues" evidence="1">
    <location>
        <begin position="423"/>
        <end position="432"/>
    </location>
</feature>
<evidence type="ECO:0000313" key="2">
    <source>
        <dbReference type="EMBL" id="KAH7349965.1"/>
    </source>
</evidence>
<dbReference type="Proteomes" id="UP000813385">
    <property type="component" value="Unassembled WGS sequence"/>
</dbReference>